<dbReference type="GO" id="GO:0005524">
    <property type="term" value="F:ATP binding"/>
    <property type="evidence" value="ECO:0007669"/>
    <property type="project" value="UniProtKB-KW"/>
</dbReference>
<dbReference type="SUPFAM" id="SSF52540">
    <property type="entry name" value="P-loop containing nucleoside triphosphate hydrolases"/>
    <property type="match status" value="1"/>
</dbReference>
<dbReference type="Pfam" id="PF00005">
    <property type="entry name" value="ABC_tran"/>
    <property type="match status" value="1"/>
</dbReference>
<keyword evidence="3 5" id="KW-0067">ATP-binding</keyword>
<dbReference type="EMBL" id="VGLS01000336">
    <property type="protein sequence ID" value="MBM3224484.1"/>
    <property type="molecule type" value="Genomic_DNA"/>
</dbReference>
<gene>
    <name evidence="5" type="ORF">FJZ47_11875</name>
</gene>
<dbReference type="Gene3D" id="2.40.50.100">
    <property type="match status" value="1"/>
</dbReference>
<evidence type="ECO:0000313" key="6">
    <source>
        <dbReference type="Proteomes" id="UP000712673"/>
    </source>
</evidence>
<dbReference type="InterPro" id="IPR003593">
    <property type="entry name" value="AAA+_ATPase"/>
</dbReference>
<dbReference type="Gene3D" id="3.40.50.300">
    <property type="entry name" value="P-loop containing nucleotide triphosphate hydrolases"/>
    <property type="match status" value="1"/>
</dbReference>
<feature type="domain" description="ABC transporter" evidence="4">
    <location>
        <begin position="4"/>
        <end position="234"/>
    </location>
</feature>
<dbReference type="PROSITE" id="PS50893">
    <property type="entry name" value="ABC_TRANSPORTER_2"/>
    <property type="match status" value="1"/>
</dbReference>
<dbReference type="GO" id="GO:0008643">
    <property type="term" value="P:carbohydrate transport"/>
    <property type="evidence" value="ECO:0007669"/>
    <property type="project" value="InterPro"/>
</dbReference>
<dbReference type="InterPro" id="IPR047641">
    <property type="entry name" value="ABC_transpr_MalK/UgpC-like"/>
</dbReference>
<organism evidence="5 6">
    <name type="scientific">Tectimicrobiota bacterium</name>
    <dbReference type="NCBI Taxonomy" id="2528274"/>
    <lineage>
        <taxon>Bacteria</taxon>
        <taxon>Pseudomonadati</taxon>
        <taxon>Nitrospinota/Tectimicrobiota group</taxon>
        <taxon>Candidatus Tectimicrobiota</taxon>
    </lineage>
</organism>
<comment type="caution">
    <text evidence="5">The sequence shown here is derived from an EMBL/GenBank/DDBJ whole genome shotgun (WGS) entry which is preliminary data.</text>
</comment>
<dbReference type="PROSITE" id="PS00211">
    <property type="entry name" value="ABC_TRANSPORTER_1"/>
    <property type="match status" value="1"/>
</dbReference>
<dbReference type="Gene3D" id="2.40.50.140">
    <property type="entry name" value="Nucleic acid-binding proteins"/>
    <property type="match status" value="1"/>
</dbReference>
<evidence type="ECO:0000256" key="1">
    <source>
        <dbReference type="ARBA" id="ARBA00022448"/>
    </source>
</evidence>
<evidence type="ECO:0000259" key="4">
    <source>
        <dbReference type="PROSITE" id="PS50893"/>
    </source>
</evidence>
<proteinExistence type="predicted"/>
<dbReference type="Proteomes" id="UP000712673">
    <property type="component" value="Unassembled WGS sequence"/>
</dbReference>
<keyword evidence="1" id="KW-0813">Transport</keyword>
<dbReference type="PANTHER" id="PTHR43875">
    <property type="entry name" value="MALTODEXTRIN IMPORT ATP-BINDING PROTEIN MSMX"/>
    <property type="match status" value="1"/>
</dbReference>
<dbReference type="GO" id="GO:0055052">
    <property type="term" value="C:ATP-binding cassette (ABC) transporter complex, substrate-binding subunit-containing"/>
    <property type="evidence" value="ECO:0007669"/>
    <property type="project" value="TreeGrafter"/>
</dbReference>
<dbReference type="InterPro" id="IPR027417">
    <property type="entry name" value="P-loop_NTPase"/>
</dbReference>
<dbReference type="SUPFAM" id="SSF50331">
    <property type="entry name" value="MOP-like"/>
    <property type="match status" value="1"/>
</dbReference>
<dbReference type="InterPro" id="IPR015855">
    <property type="entry name" value="ABC_transpr_MalK-like"/>
</dbReference>
<evidence type="ECO:0000256" key="2">
    <source>
        <dbReference type="ARBA" id="ARBA00022741"/>
    </source>
</evidence>
<dbReference type="InterPro" id="IPR003439">
    <property type="entry name" value="ABC_transporter-like_ATP-bd"/>
</dbReference>
<keyword evidence="2" id="KW-0547">Nucleotide-binding</keyword>
<protein>
    <submittedName>
        <fullName evidence="5">ABC transporter ATP-binding protein</fullName>
    </submittedName>
</protein>
<dbReference type="FunFam" id="3.40.50.300:FF:000042">
    <property type="entry name" value="Maltose/maltodextrin ABC transporter, ATP-binding protein"/>
    <property type="match status" value="1"/>
</dbReference>
<sequence length="364" mass="40201">MATVTLENISKYFGAVPAVQELSCHIAQGEFLALLGPSGCGKTTTLLMLAGIYRPSSGALRFDGRLVNDMPPRQRNIGMVFQSYALYPHLTVYENLAFPLRLKRASRSVIQHSVEQIASLVQLHDFLQRKPAQLSGGQQQRVALGRALIKEPDLLLFDEPLSNLDAELRLQMRAEIKRLQRALGITAVLVTHDQIEALSMADRILVLRDGRLQQLAEPQSLYQQPANEFVARFIGSTPMNFVPVEPSGLPAQLQLVDTPYTLTLPETTWAVLRQAPSLGVRYTLGLRPEDIPLSIDPAPQRVPATLNWLEPLGREVLLSVTCGSYRLKVLVPAPSALQPEMPVWLDLSHGPHYLFDPTSGLALG</sequence>
<name>A0A937W328_UNCTE</name>
<reference evidence="5" key="1">
    <citation type="submission" date="2019-03" db="EMBL/GenBank/DDBJ databases">
        <title>Lake Tanganyika Metagenome-Assembled Genomes (MAGs).</title>
        <authorList>
            <person name="Tran P."/>
        </authorList>
    </citation>
    <scope>NUCLEOTIDE SEQUENCE</scope>
    <source>
        <strain evidence="5">K_DeepCast_65m_m2_066</strain>
    </source>
</reference>
<dbReference type="AlphaFoldDB" id="A0A937W328"/>
<dbReference type="SMART" id="SM00382">
    <property type="entry name" value="AAA"/>
    <property type="match status" value="1"/>
</dbReference>
<dbReference type="GO" id="GO:0140359">
    <property type="term" value="F:ABC-type transporter activity"/>
    <property type="evidence" value="ECO:0007669"/>
    <property type="project" value="InterPro"/>
</dbReference>
<dbReference type="PANTHER" id="PTHR43875:SF1">
    <property type="entry name" value="OSMOPROTECTIVE COMPOUNDS UPTAKE ATP-BINDING PROTEIN GGTA"/>
    <property type="match status" value="1"/>
</dbReference>
<dbReference type="GO" id="GO:0016887">
    <property type="term" value="F:ATP hydrolysis activity"/>
    <property type="evidence" value="ECO:0007669"/>
    <property type="project" value="InterPro"/>
</dbReference>
<dbReference type="InterPro" id="IPR017871">
    <property type="entry name" value="ABC_transporter-like_CS"/>
</dbReference>
<evidence type="ECO:0000256" key="3">
    <source>
        <dbReference type="ARBA" id="ARBA00022840"/>
    </source>
</evidence>
<accession>A0A937W328</accession>
<dbReference type="InterPro" id="IPR012340">
    <property type="entry name" value="NA-bd_OB-fold"/>
</dbReference>
<evidence type="ECO:0000313" key="5">
    <source>
        <dbReference type="EMBL" id="MBM3224484.1"/>
    </source>
</evidence>
<dbReference type="CDD" id="cd03301">
    <property type="entry name" value="ABC_MalK_N"/>
    <property type="match status" value="1"/>
</dbReference>
<dbReference type="InterPro" id="IPR008995">
    <property type="entry name" value="Mo/tungstate-bd_C_term_dom"/>
</dbReference>